<feature type="binding site" evidence="7">
    <location>
        <position position="70"/>
    </location>
    <ligand>
        <name>Zn(2+)</name>
        <dbReference type="ChEBI" id="CHEBI:29105"/>
        <label>1</label>
    </ligand>
</feature>
<dbReference type="EMBL" id="CP005587">
    <property type="protein sequence ID" value="AGK58210.1"/>
    <property type="molecule type" value="Genomic_DNA"/>
</dbReference>
<proteinExistence type="inferred from homology"/>
<dbReference type="OrthoDB" id="9815296at2"/>
<gene>
    <name evidence="7" type="primary">rpoC</name>
    <name evidence="11" type="ORF">HYPDE_32688</name>
</gene>
<keyword evidence="1 7" id="KW-0240">DNA-directed RNA polymerase</keyword>
<dbReference type="Pfam" id="PF04998">
    <property type="entry name" value="RNA_pol_Rpb1_5"/>
    <property type="match status" value="1"/>
</dbReference>
<dbReference type="CDD" id="cd01609">
    <property type="entry name" value="RNAP_beta'_N"/>
    <property type="match status" value="1"/>
</dbReference>
<evidence type="ECO:0000256" key="5">
    <source>
        <dbReference type="ARBA" id="ARBA00023163"/>
    </source>
</evidence>
<organism evidence="11 12">
    <name type="scientific">Hyphomicrobium denitrificans 1NES1</name>
    <dbReference type="NCBI Taxonomy" id="670307"/>
    <lineage>
        <taxon>Bacteria</taxon>
        <taxon>Pseudomonadati</taxon>
        <taxon>Pseudomonadota</taxon>
        <taxon>Alphaproteobacteria</taxon>
        <taxon>Hyphomicrobiales</taxon>
        <taxon>Hyphomicrobiaceae</taxon>
        <taxon>Hyphomicrobium</taxon>
    </lineage>
</organism>
<dbReference type="Gene3D" id="4.10.860.120">
    <property type="entry name" value="RNA polymerase II, clamp domain"/>
    <property type="match status" value="1"/>
</dbReference>
<evidence type="ECO:0000256" key="8">
    <source>
        <dbReference type="RuleBase" id="RU004279"/>
    </source>
</evidence>
<evidence type="ECO:0000259" key="10">
    <source>
        <dbReference type="SMART" id="SM00663"/>
    </source>
</evidence>
<dbReference type="STRING" id="670307.HYPDE_32688"/>
<evidence type="ECO:0000256" key="1">
    <source>
        <dbReference type="ARBA" id="ARBA00022478"/>
    </source>
</evidence>
<keyword evidence="7" id="KW-0862">Zinc</keyword>
<protein>
    <recommendedName>
        <fullName evidence="7">DNA-directed RNA polymerase subunit beta'</fullName>
        <shortName evidence="7">RNAP subunit beta'</shortName>
        <ecNumber evidence="7">2.7.7.6</ecNumber>
    </recommendedName>
    <alternativeName>
        <fullName evidence="7">RNA polymerase subunit beta'</fullName>
    </alternativeName>
    <alternativeName>
        <fullName evidence="7">Transcriptase subunit beta'</fullName>
    </alternativeName>
</protein>
<keyword evidence="7" id="KW-0460">Magnesium</keyword>
<dbReference type="HAMAP" id="MF_01322">
    <property type="entry name" value="RNApol_bact_RpoC"/>
    <property type="match status" value="1"/>
</dbReference>
<evidence type="ECO:0000256" key="2">
    <source>
        <dbReference type="ARBA" id="ARBA00022679"/>
    </source>
</evidence>
<evidence type="ECO:0000256" key="9">
    <source>
        <dbReference type="SAM" id="MobiDB-lite"/>
    </source>
</evidence>
<evidence type="ECO:0000256" key="3">
    <source>
        <dbReference type="ARBA" id="ARBA00022695"/>
    </source>
</evidence>
<dbReference type="Gene3D" id="1.10.1790.20">
    <property type="match status" value="1"/>
</dbReference>
<dbReference type="PANTHER" id="PTHR19376">
    <property type="entry name" value="DNA-DIRECTED RNA POLYMERASE"/>
    <property type="match status" value="1"/>
</dbReference>
<feature type="binding site" evidence="7">
    <location>
        <position position="463"/>
    </location>
    <ligand>
        <name>Mg(2+)</name>
        <dbReference type="ChEBI" id="CHEBI:18420"/>
    </ligand>
</feature>
<dbReference type="GO" id="GO:0003677">
    <property type="term" value="F:DNA binding"/>
    <property type="evidence" value="ECO:0007669"/>
    <property type="project" value="UniProtKB-UniRule"/>
</dbReference>
<dbReference type="InterPro" id="IPR007066">
    <property type="entry name" value="RNA_pol_Rpb1_3"/>
</dbReference>
<dbReference type="InterPro" id="IPR042102">
    <property type="entry name" value="RNA_pol_Rpb1_3_sf"/>
</dbReference>
<feature type="binding site" evidence="7">
    <location>
        <position position="88"/>
    </location>
    <ligand>
        <name>Zn(2+)</name>
        <dbReference type="ChEBI" id="CHEBI:29105"/>
        <label>1</label>
    </ligand>
</feature>
<dbReference type="FunFam" id="1.10.150.390:FF:000002">
    <property type="entry name" value="DNA-directed RNA polymerase subunit beta"/>
    <property type="match status" value="1"/>
</dbReference>
<dbReference type="Gene3D" id="1.10.40.90">
    <property type="match status" value="1"/>
</dbReference>
<dbReference type="eggNOG" id="COG0086">
    <property type="taxonomic scope" value="Bacteria"/>
</dbReference>
<feature type="binding site" evidence="7">
    <location>
        <position position="72"/>
    </location>
    <ligand>
        <name>Zn(2+)</name>
        <dbReference type="ChEBI" id="CHEBI:29105"/>
        <label>1</label>
    </ligand>
</feature>
<dbReference type="Gene3D" id="1.10.274.100">
    <property type="entry name" value="RNA polymerase Rpb1, domain 3"/>
    <property type="match status" value="2"/>
</dbReference>
<evidence type="ECO:0000256" key="4">
    <source>
        <dbReference type="ARBA" id="ARBA00022723"/>
    </source>
</evidence>
<dbReference type="RefSeq" id="WP_015598238.1">
    <property type="nucleotide sequence ID" value="NC_021172.1"/>
</dbReference>
<dbReference type="GO" id="GO:0000287">
    <property type="term" value="F:magnesium ion binding"/>
    <property type="evidence" value="ECO:0007669"/>
    <property type="project" value="UniProtKB-UniRule"/>
</dbReference>
<dbReference type="GO" id="GO:0003899">
    <property type="term" value="F:DNA-directed RNA polymerase activity"/>
    <property type="evidence" value="ECO:0007669"/>
    <property type="project" value="UniProtKB-UniRule"/>
</dbReference>
<dbReference type="GO" id="GO:0008270">
    <property type="term" value="F:zinc ion binding"/>
    <property type="evidence" value="ECO:0007669"/>
    <property type="project" value="UniProtKB-UniRule"/>
</dbReference>
<dbReference type="Pfam" id="PF04983">
    <property type="entry name" value="RNA_pol_Rpb1_3"/>
    <property type="match status" value="1"/>
</dbReference>
<dbReference type="KEGG" id="hdt:HYPDE_32688"/>
<dbReference type="NCBIfam" id="TIGR02386">
    <property type="entry name" value="rpoC_TIGR"/>
    <property type="match status" value="1"/>
</dbReference>
<reference evidence="11 12" key="1">
    <citation type="journal article" date="2013" name="Genome Announc.">
        <title>Genome sequences for three denitrifying bacterial strains isolated from a uranium- and nitrate-contaminated subsurface environment.</title>
        <authorList>
            <person name="Venkatramanan R."/>
            <person name="Prakash O."/>
            <person name="Woyke T."/>
            <person name="Chain P."/>
            <person name="Goodwin L.A."/>
            <person name="Watson D."/>
            <person name="Brooks S."/>
            <person name="Kostka J.E."/>
            <person name="Green S.J."/>
        </authorList>
    </citation>
    <scope>NUCLEOTIDE SEQUENCE [LARGE SCALE GENOMIC DNA]</scope>
    <source>
        <strain evidence="11 12">1NES1</strain>
    </source>
</reference>
<dbReference type="InterPro" id="IPR044893">
    <property type="entry name" value="RNA_pol_Rpb1_clamp_domain"/>
</dbReference>
<dbReference type="SUPFAM" id="SSF64484">
    <property type="entry name" value="beta and beta-prime subunits of DNA dependent RNA-polymerase"/>
    <property type="match status" value="1"/>
</dbReference>
<comment type="catalytic activity">
    <reaction evidence="6 7 8">
        <text>RNA(n) + a ribonucleoside 5'-triphosphate = RNA(n+1) + diphosphate</text>
        <dbReference type="Rhea" id="RHEA:21248"/>
        <dbReference type="Rhea" id="RHEA-COMP:14527"/>
        <dbReference type="Rhea" id="RHEA-COMP:17342"/>
        <dbReference type="ChEBI" id="CHEBI:33019"/>
        <dbReference type="ChEBI" id="CHEBI:61557"/>
        <dbReference type="ChEBI" id="CHEBI:140395"/>
        <dbReference type="EC" id="2.7.7.6"/>
    </reaction>
</comment>
<feature type="binding site" evidence="7">
    <location>
        <position position="461"/>
    </location>
    <ligand>
        <name>Mg(2+)</name>
        <dbReference type="ChEBI" id="CHEBI:18420"/>
    </ligand>
</feature>
<dbReference type="GO" id="GO:0006351">
    <property type="term" value="P:DNA-templated transcription"/>
    <property type="evidence" value="ECO:0007669"/>
    <property type="project" value="UniProtKB-UniRule"/>
</dbReference>
<dbReference type="InterPro" id="IPR012754">
    <property type="entry name" value="DNA-dir_RpoC_beta_prime_bact"/>
</dbReference>
<dbReference type="InterPro" id="IPR007083">
    <property type="entry name" value="RNA_pol_Rpb1_4"/>
</dbReference>
<evidence type="ECO:0000256" key="6">
    <source>
        <dbReference type="ARBA" id="ARBA00048552"/>
    </source>
</evidence>
<comment type="function">
    <text evidence="7 8">DNA-dependent RNA polymerase catalyzes the transcription of DNA into RNA using the four ribonucleoside triphosphates as substrates.</text>
</comment>
<dbReference type="InterPro" id="IPR006592">
    <property type="entry name" value="RNA_pol_N"/>
</dbReference>
<feature type="binding site" evidence="7">
    <location>
        <position position="894"/>
    </location>
    <ligand>
        <name>Zn(2+)</name>
        <dbReference type="ChEBI" id="CHEBI:29105"/>
        <label>2</label>
    </ligand>
</feature>
<dbReference type="EC" id="2.7.7.6" evidence="7"/>
<dbReference type="GO" id="GO:0000428">
    <property type="term" value="C:DNA-directed RNA polymerase complex"/>
    <property type="evidence" value="ECO:0007669"/>
    <property type="project" value="UniProtKB-KW"/>
</dbReference>
<evidence type="ECO:0000313" key="12">
    <source>
        <dbReference type="Proteomes" id="UP000005952"/>
    </source>
</evidence>
<dbReference type="Gene3D" id="1.10.132.30">
    <property type="match status" value="1"/>
</dbReference>
<dbReference type="InterPro" id="IPR038120">
    <property type="entry name" value="Rpb1_funnel_sf"/>
</dbReference>
<dbReference type="PANTHER" id="PTHR19376:SF54">
    <property type="entry name" value="DNA-DIRECTED RNA POLYMERASE SUBUNIT BETA"/>
    <property type="match status" value="1"/>
</dbReference>
<keyword evidence="2 7" id="KW-0808">Transferase</keyword>
<keyword evidence="4 7" id="KW-0479">Metal-binding</keyword>
<dbReference type="Pfam" id="PF04997">
    <property type="entry name" value="RNA_pol_Rpb1_1"/>
    <property type="match status" value="1"/>
</dbReference>
<dbReference type="Gene3D" id="1.10.150.390">
    <property type="match status" value="1"/>
</dbReference>
<feature type="binding site" evidence="7">
    <location>
        <position position="884"/>
    </location>
    <ligand>
        <name>Zn(2+)</name>
        <dbReference type="ChEBI" id="CHEBI:29105"/>
        <label>2</label>
    </ligand>
</feature>
<dbReference type="InterPro" id="IPR045867">
    <property type="entry name" value="DNA-dir_RpoC_beta_prime"/>
</dbReference>
<evidence type="ECO:0000313" key="11">
    <source>
        <dbReference type="EMBL" id="AGK58210.1"/>
    </source>
</evidence>
<dbReference type="CDD" id="cd02655">
    <property type="entry name" value="RNAP_beta'_C"/>
    <property type="match status" value="1"/>
</dbReference>
<keyword evidence="5 7" id="KW-0804">Transcription</keyword>
<feature type="binding site" evidence="7">
    <location>
        <position position="810"/>
    </location>
    <ligand>
        <name>Zn(2+)</name>
        <dbReference type="ChEBI" id="CHEBI:29105"/>
        <label>2</label>
    </ligand>
</feature>
<feature type="domain" description="RNA polymerase N-terminal" evidence="10">
    <location>
        <begin position="236"/>
        <end position="515"/>
    </location>
</feature>
<evidence type="ECO:0000256" key="7">
    <source>
        <dbReference type="HAMAP-Rule" id="MF_01322"/>
    </source>
</evidence>
<comment type="similarity">
    <text evidence="7 8">Belongs to the RNA polymerase beta' chain family.</text>
</comment>
<dbReference type="InterPro" id="IPR007080">
    <property type="entry name" value="RNA_pol_Rpb1_1"/>
</dbReference>
<feature type="binding site" evidence="7">
    <location>
        <position position="891"/>
    </location>
    <ligand>
        <name>Zn(2+)</name>
        <dbReference type="ChEBI" id="CHEBI:29105"/>
        <label>2</label>
    </ligand>
</feature>
<comment type="cofactor">
    <cofactor evidence="7">
        <name>Mg(2+)</name>
        <dbReference type="ChEBI" id="CHEBI:18420"/>
    </cofactor>
    <text evidence="7">Binds 1 Mg(2+) ion per subunit.</text>
</comment>
<dbReference type="Pfam" id="PF05000">
    <property type="entry name" value="RNA_pol_Rpb1_4"/>
    <property type="match status" value="1"/>
</dbReference>
<dbReference type="Pfam" id="PF00623">
    <property type="entry name" value="RNA_pol_Rpb1_2"/>
    <property type="match status" value="2"/>
</dbReference>
<accession>N0BDJ5</accession>
<feature type="binding site" evidence="7">
    <location>
        <position position="85"/>
    </location>
    <ligand>
        <name>Zn(2+)</name>
        <dbReference type="ChEBI" id="CHEBI:29105"/>
        <label>1</label>
    </ligand>
</feature>
<comment type="subunit">
    <text evidence="7">The RNAP catalytic core consists of 2 alpha, 1 beta, 1 beta' and 1 omega subunit. When a sigma factor is associated with the core the holoenzyme is formed, which can initiate transcription.</text>
</comment>
<sequence length="1406" mass="155257">MNEITNIFKSQAPVPTFDQIRISIASPEDILSWSYGEIKKPETINYRTFKPERDGLFCARIFGPIKDYECLCGKYKRMKYKGLICEKCGVEVTLAKVRRERMGHIELAAPVAHIWFLKSLPSRIGLLMDMALKDLERVLYFENYVVIEPGTTPFQEKQLLTEEQYNQAIDEYGADTFTAGIGAEAIRELLSAMDLPKIAADLRQEIAEATTELKPKKLGKRLKVIEAFMESGNRPEWMILTQVPVIPPELRPLVPLDGGRFATSDLNDLYRRVINRNNRLKRLMELRAPDIIIRNEKRMLQEAVDALFDNGRRGRVITGANKRPLKSLADMLKGKQGRFRQNLLGKRVDYSGRSVIVVGPELKLHQCGLPKKMALELFKPFIYARLQTLGQAATVKQAKKLVEKEKPEVWDVLDEVIREHPVMLNRAPTLHRLGIQAFEPQLIEGKAIQLHPLVCAAFNADFDGDQMAVHVPLSLEAQLEARVLMMSTNNILHPANGQPIIVPSQDIVLGLYYLSMMRDGEPGEGMMFGSINEVQHALEAKAVSLHAKVKGRFITKDEAGEEVVEIHETTPGRLLLAENLPKMPGVKFALVNQLLTKKNISGMIDAVYRNCGQKETVIFCDRIMALGFHHAFKAGISFGKDDMLIPDTKEKIVEKTNVEVRDFEQQYQDGLITQLEKYNKVVDAWSRCTDQIAKEMMDRISAVQKDPTTGRDRPINSVYMMSHSGARGSPAQMKQLAGMRGLMTKPSGEIIETPIISNFKEGLSVLEYFNSTHGARKGLADTALKTANSGYLTRRLVDVAQDAIISEVDCGTDAGINVQAVVDAGQVIVSLAARVLGRTAAEDIKHPVTGEVLVANGELIEERHAEAIAKAEIQEVRIRSVLTCETISGVCAKCYGRDLARGTPVNIGEAVGVIAAQSIGEPGTQLTMRTFHIGGTANLVDSSFIESNFNGTVKLKNRAIAKDSKGQNVATSRIMSVIIVDQSGKELATHKITYGARVFVDEGDTVKRGTKIAQWDPYTRPILSEANGTVDFEDLIEGASVREQTDEMKGTSNRVIVDWRASPRGAELKPAIVIKDSKGKPIKVARGGDARYLLSVDAVLSVDRGTDVKAGDVLARIPTASAKSGDITGGLPRVAELFEARRPKDHAILADISGTIEFGKDYKNKQRITIKPDDETQEPVEYLIPRGKSLAVQHGDRVERGDFVYDGNPAPHDILAIKGVEELANYLINEIQDVYRLQGVTINDKHIEVIVRQMLQKVEITDAGETELIKGEQLDRIEFDEVNAAAQKAGKRAATATPVLLGITKASLQTRSFISAASFQETTRVLTDAAVNGKSDTLEGLKENVIVGRLIPAGTGGMLRQLRKVATQRDELIAKEKAKSANLPSPDGATGPAARRRRRPQEEAAE</sequence>
<dbReference type="Proteomes" id="UP000005952">
    <property type="component" value="Chromosome"/>
</dbReference>
<dbReference type="Gene3D" id="2.40.40.20">
    <property type="match status" value="1"/>
</dbReference>
<dbReference type="HOGENOM" id="CLU_000524_3_1_5"/>
<feature type="region of interest" description="Disordered" evidence="9">
    <location>
        <begin position="1371"/>
        <end position="1406"/>
    </location>
</feature>
<name>N0BDJ5_9HYPH</name>
<dbReference type="SMART" id="SM00663">
    <property type="entry name" value="RPOLA_N"/>
    <property type="match status" value="1"/>
</dbReference>
<comment type="cofactor">
    <cofactor evidence="7">
        <name>Zn(2+)</name>
        <dbReference type="ChEBI" id="CHEBI:29105"/>
    </cofactor>
    <text evidence="7">Binds 2 Zn(2+) ions per subunit.</text>
</comment>
<keyword evidence="3 7" id="KW-0548">Nucleotidyltransferase</keyword>
<dbReference type="Gene3D" id="2.40.50.100">
    <property type="match status" value="3"/>
</dbReference>
<dbReference type="InterPro" id="IPR007081">
    <property type="entry name" value="RNA_pol_Rpb1_5"/>
</dbReference>
<dbReference type="InterPro" id="IPR000722">
    <property type="entry name" value="RNA_pol_asu"/>
</dbReference>
<feature type="binding site" evidence="7">
    <location>
        <position position="465"/>
    </location>
    <ligand>
        <name>Mg(2+)</name>
        <dbReference type="ChEBI" id="CHEBI:18420"/>
    </ligand>
</feature>
<keyword evidence="12" id="KW-1185">Reference proteome</keyword>